<reference evidence="7 8" key="1">
    <citation type="submission" date="2019-12" db="EMBL/GenBank/DDBJ databases">
        <title>Novel species isolated from a subtropical stream in China.</title>
        <authorList>
            <person name="Lu H."/>
        </authorList>
    </citation>
    <scope>NUCLEOTIDE SEQUENCE [LARGE SCALE GENOMIC DNA]</scope>
    <source>
        <strain evidence="7 8">FT109W</strain>
    </source>
</reference>
<dbReference type="GO" id="GO:0004519">
    <property type="term" value="F:endonuclease activity"/>
    <property type="evidence" value="ECO:0007669"/>
    <property type="project" value="UniProtKB-KW"/>
</dbReference>
<keyword evidence="4 6" id="KW-0378">Hydrolase</keyword>
<evidence type="ECO:0000256" key="6">
    <source>
        <dbReference type="PIRNR" id="PIRNR018267"/>
    </source>
</evidence>
<dbReference type="Gene3D" id="3.40.960.10">
    <property type="entry name" value="VSR Endonuclease"/>
    <property type="match status" value="1"/>
</dbReference>
<dbReference type="Proteomes" id="UP000466332">
    <property type="component" value="Unassembled WGS sequence"/>
</dbReference>
<comment type="similarity">
    <text evidence="6">Belongs to the vsr family.</text>
</comment>
<dbReference type="NCBIfam" id="TIGR00632">
    <property type="entry name" value="vsr"/>
    <property type="match status" value="1"/>
</dbReference>
<dbReference type="Pfam" id="PF03852">
    <property type="entry name" value="Vsr"/>
    <property type="match status" value="1"/>
</dbReference>
<accession>A0ABW9WRF4</accession>
<dbReference type="EC" id="3.1.-.-" evidence="6"/>
<keyword evidence="5 6" id="KW-0234">DNA repair</keyword>
<evidence type="ECO:0000256" key="4">
    <source>
        <dbReference type="ARBA" id="ARBA00022801"/>
    </source>
</evidence>
<gene>
    <name evidence="7" type="primary">vsr</name>
    <name evidence="7" type="ORF">GTP55_26300</name>
</gene>
<keyword evidence="8" id="KW-1185">Reference proteome</keyword>
<evidence type="ECO:0000256" key="1">
    <source>
        <dbReference type="ARBA" id="ARBA00022722"/>
    </source>
</evidence>
<keyword evidence="1 6" id="KW-0540">Nuclease</keyword>
<keyword evidence="3 6" id="KW-0227">DNA damage</keyword>
<dbReference type="SUPFAM" id="SSF52980">
    <property type="entry name" value="Restriction endonuclease-like"/>
    <property type="match status" value="1"/>
</dbReference>
<name>A0ABW9WRF4_9BURK</name>
<organism evidence="7 8">
    <name type="scientific">Duganella margarita</name>
    <dbReference type="NCBI Taxonomy" id="2692170"/>
    <lineage>
        <taxon>Bacteria</taxon>
        <taxon>Pseudomonadati</taxon>
        <taxon>Pseudomonadota</taxon>
        <taxon>Betaproteobacteria</taxon>
        <taxon>Burkholderiales</taxon>
        <taxon>Oxalobacteraceae</taxon>
        <taxon>Telluria group</taxon>
        <taxon>Duganella</taxon>
    </lineage>
</organism>
<dbReference type="InterPro" id="IPR011335">
    <property type="entry name" value="Restrct_endonuc-II-like"/>
</dbReference>
<evidence type="ECO:0000313" key="8">
    <source>
        <dbReference type="Proteomes" id="UP000466332"/>
    </source>
</evidence>
<sequence length="148" mass="17389">MVDSIDPRARSAMMARIRGKNTRPELTVRKMLFAAGYRYRLHVRKLPGSPDLVFASRKKAIFVHGCFWHLHDNCNRARMPKSRVEFWTDKLNGNKARDERSLNALERAGWQIYVVWECELDKREILEKKLKQFLGPTAKEIKNASKYL</sequence>
<evidence type="ECO:0000256" key="3">
    <source>
        <dbReference type="ARBA" id="ARBA00022763"/>
    </source>
</evidence>
<proteinExistence type="inferred from homology"/>
<evidence type="ECO:0000313" key="7">
    <source>
        <dbReference type="EMBL" id="MYN42859.1"/>
    </source>
</evidence>
<dbReference type="EMBL" id="WWCS01000026">
    <property type="protein sequence ID" value="MYN42859.1"/>
    <property type="molecule type" value="Genomic_DNA"/>
</dbReference>
<dbReference type="CDD" id="cd00221">
    <property type="entry name" value="Vsr"/>
    <property type="match status" value="1"/>
</dbReference>
<evidence type="ECO:0000256" key="2">
    <source>
        <dbReference type="ARBA" id="ARBA00022759"/>
    </source>
</evidence>
<dbReference type="PIRSF" id="PIRSF018267">
    <property type="entry name" value="VSR_endonuc"/>
    <property type="match status" value="1"/>
</dbReference>
<comment type="caution">
    <text evidence="7">The sequence shown here is derived from an EMBL/GenBank/DDBJ whole genome shotgun (WGS) entry which is preliminary data.</text>
</comment>
<evidence type="ECO:0000256" key="5">
    <source>
        <dbReference type="ARBA" id="ARBA00023204"/>
    </source>
</evidence>
<dbReference type="InterPro" id="IPR004603">
    <property type="entry name" value="DNA_mismatch_endonuc_vsr"/>
</dbReference>
<comment type="function">
    <text evidence="6">May nick specific sequences that contain T:G mispairs resulting from m5C-deamination.</text>
</comment>
<dbReference type="RefSeq" id="WP_161047742.1">
    <property type="nucleotide sequence ID" value="NZ_WWCS01000026.1"/>
</dbReference>
<protein>
    <recommendedName>
        <fullName evidence="6">Very short patch repair endonuclease</fullName>
        <ecNumber evidence="6">3.1.-.-</ecNumber>
    </recommendedName>
</protein>
<keyword evidence="2 6" id="KW-0255">Endonuclease</keyword>